<organism evidence="4 5">
    <name type="scientific">Nocardia arthritidis</name>
    <dbReference type="NCBI Taxonomy" id="228602"/>
    <lineage>
        <taxon>Bacteria</taxon>
        <taxon>Bacillati</taxon>
        <taxon>Actinomycetota</taxon>
        <taxon>Actinomycetes</taxon>
        <taxon>Mycobacteriales</taxon>
        <taxon>Nocardiaceae</taxon>
        <taxon>Nocardia</taxon>
    </lineage>
</organism>
<dbReference type="Pfam" id="PF05426">
    <property type="entry name" value="Alginate_lyase"/>
    <property type="match status" value="1"/>
</dbReference>
<dbReference type="InterPro" id="IPR008397">
    <property type="entry name" value="Alginate_lyase_dom"/>
</dbReference>
<keyword evidence="5" id="KW-1185">Reference proteome</keyword>
<gene>
    <name evidence="4" type="ORF">F5544_23600</name>
</gene>
<evidence type="ECO:0000259" key="3">
    <source>
        <dbReference type="Pfam" id="PF05426"/>
    </source>
</evidence>
<dbReference type="AlphaFoldDB" id="A0A6G9YHA5"/>
<evidence type="ECO:0000256" key="1">
    <source>
        <dbReference type="ARBA" id="ARBA00022729"/>
    </source>
</evidence>
<keyword evidence="1" id="KW-0732">Signal</keyword>
<proteinExistence type="predicted"/>
<accession>A0A6G9YHA5</accession>
<feature type="domain" description="Alginate lyase" evidence="3">
    <location>
        <begin position="167"/>
        <end position="298"/>
    </location>
</feature>
<dbReference type="Gene3D" id="1.50.10.100">
    <property type="entry name" value="Chondroitin AC/alginate lyase"/>
    <property type="match status" value="1"/>
</dbReference>
<evidence type="ECO:0000313" key="5">
    <source>
        <dbReference type="Proteomes" id="UP000503540"/>
    </source>
</evidence>
<reference evidence="4 5" key="1">
    <citation type="journal article" date="2019" name="ACS Chem. Biol.">
        <title>Identification and Mobilization of a Cryptic Antibiotic Biosynthesis Gene Locus from a Human-Pathogenic Nocardia Isolate.</title>
        <authorList>
            <person name="Herisse M."/>
            <person name="Ishida K."/>
            <person name="Porter J.L."/>
            <person name="Howden B."/>
            <person name="Hertweck C."/>
            <person name="Stinear T.P."/>
            <person name="Pidot S.J."/>
        </authorList>
    </citation>
    <scope>NUCLEOTIDE SEQUENCE [LARGE SCALE GENOMIC DNA]</scope>
    <source>
        <strain evidence="4 5">AUSMDU00012717</strain>
    </source>
</reference>
<protein>
    <recommendedName>
        <fullName evidence="3">Alginate lyase domain-containing protein</fullName>
    </recommendedName>
</protein>
<dbReference type="InterPro" id="IPR008929">
    <property type="entry name" value="Chondroitin_lyas"/>
</dbReference>
<dbReference type="Proteomes" id="UP000503540">
    <property type="component" value="Chromosome"/>
</dbReference>
<sequence>MALGKIGPHRYRAGEGEPCRSRIGGCRTGLGRAAIEIPNVFSQAAGYRLWANTSRKHGKDPPMVRARKSSVVVVALAALVCTVVRPQIHTAAADVVRFQHPGVLVGDKQLTFVQDRLAAGAEPWKSAFADLQASRYAALDWQAKPRATVECGSSSKPNNGCSDERDDSMAAYTDALAWALTKDQRYADKAIQIMDAWSATIREHTNTNAPLQTGWSGNNWSRAAELIRYTGAGWAAASIDRFATMLRDVYAPLLTPGSPRKNGNWELIQADALLGIAVFLDDNDLFGQAITLWRNRLPAYIYLTTDGPRPVPPPNAGITDPDALIKYWQGQSTFVDGLAQETCRDFGHTGWGFEAAAQAAETARLQGVDLWSEGRDRLVKALEFHTAYDNGADVPDWLCDGSVKTGLGPAVQLAFNEYHSREGMPMPQTERYVAAHSPFEVNYFIGWETLTDTGAP</sequence>
<evidence type="ECO:0000313" key="4">
    <source>
        <dbReference type="EMBL" id="QIS12578.1"/>
    </source>
</evidence>
<dbReference type="GO" id="GO:0016829">
    <property type="term" value="F:lyase activity"/>
    <property type="evidence" value="ECO:0007669"/>
    <property type="project" value="UniProtKB-KW"/>
</dbReference>
<keyword evidence="2" id="KW-0456">Lyase</keyword>
<evidence type="ECO:0000256" key="2">
    <source>
        <dbReference type="ARBA" id="ARBA00023239"/>
    </source>
</evidence>
<dbReference type="GO" id="GO:0042597">
    <property type="term" value="C:periplasmic space"/>
    <property type="evidence" value="ECO:0007669"/>
    <property type="project" value="InterPro"/>
</dbReference>
<dbReference type="SUPFAM" id="SSF48230">
    <property type="entry name" value="Chondroitin AC/alginate lyase"/>
    <property type="match status" value="1"/>
</dbReference>
<dbReference type="KEGG" id="nah:F5544_23600"/>
<dbReference type="EMBL" id="CP046172">
    <property type="protein sequence ID" value="QIS12578.1"/>
    <property type="molecule type" value="Genomic_DNA"/>
</dbReference>
<name>A0A6G9YHA5_9NOCA</name>